<keyword evidence="8" id="KW-0812">Transmembrane</keyword>
<dbReference type="GO" id="GO:0018104">
    <property type="term" value="P:peptidoglycan-protein cross-linking"/>
    <property type="evidence" value="ECO:0007669"/>
    <property type="project" value="TreeGrafter"/>
</dbReference>
<dbReference type="EMBL" id="QRMI01000010">
    <property type="protein sequence ID" value="RHJ62316.1"/>
    <property type="molecule type" value="Genomic_DNA"/>
</dbReference>
<dbReference type="GO" id="GO:0005576">
    <property type="term" value="C:extracellular region"/>
    <property type="evidence" value="ECO:0007669"/>
    <property type="project" value="TreeGrafter"/>
</dbReference>
<evidence type="ECO:0000313" key="13">
    <source>
        <dbReference type="Proteomes" id="UP000260793"/>
    </source>
</evidence>
<evidence type="ECO:0000256" key="8">
    <source>
        <dbReference type="SAM" id="Phobius"/>
    </source>
</evidence>
<dbReference type="PANTHER" id="PTHR30582">
    <property type="entry name" value="L,D-TRANSPEPTIDASE"/>
    <property type="match status" value="1"/>
</dbReference>
<evidence type="ECO:0000313" key="12">
    <source>
        <dbReference type="EMBL" id="RHJ62316.1"/>
    </source>
</evidence>
<dbReference type="EMBL" id="QRHG01000055">
    <property type="protein sequence ID" value="RHF56039.1"/>
    <property type="molecule type" value="Genomic_DNA"/>
</dbReference>
<name>A0A3E4LY80_9FIRM</name>
<dbReference type="InterPro" id="IPR038054">
    <property type="entry name" value="LD_TPept-like_central_sf"/>
</dbReference>
<dbReference type="Pfam" id="PF03734">
    <property type="entry name" value="YkuD"/>
    <property type="match status" value="1"/>
</dbReference>
<keyword evidence="8" id="KW-0472">Membrane</keyword>
<evidence type="ECO:0000313" key="14">
    <source>
        <dbReference type="Proteomes" id="UP000284902"/>
    </source>
</evidence>
<sequence>MEKETFDGNDIEVTETETSEQQVSEETEKPHKWRKPLLITLGGIAGTTAAVYIGTAAYFYFHCLPNTEINGKDFSYANRAEIEDYLKEDTKNYVLEIKGRENVKDQIQGSEIGVEYEADDAAGKLLREQNFWLWPVAFDREQTLEIPVSVSYDKEKLKEKISTLNVVTGEQTQPASSTPFFDGEKFVPGEEGKGTAVDVDTLNEVIGDAVSHLTEELELDDTGCYVRPKYTKDSPEVQAACDQMNPYLKARITYEMDEPVVVDGTVISQWVTADENFAVTFHPELVQEWLKQFAEKYDTVGKTRTFTTADGRSAQVSGGTYGWEIDEESELTALLANIENGDTVSREPAYVEGKTAISHGASDWGTTYAEVDLTNQKMWYVRDGQILMSTDIVTGLPTRARQTPEGVYTILERMRNKTLRGALKPDGTYEYETPVDYWMRVTYSGVGFHDATWQRTFGGDVYTYRGSHGCINMSYSDAGQLYDLIQVGDPVVIHY</sequence>
<dbReference type="Proteomes" id="UP000285832">
    <property type="component" value="Unassembled WGS sequence"/>
</dbReference>
<dbReference type="Gene3D" id="2.40.440.10">
    <property type="entry name" value="L,D-transpeptidase catalytic domain-like"/>
    <property type="match status" value="1"/>
</dbReference>
<evidence type="ECO:0000313" key="10">
    <source>
        <dbReference type="EMBL" id="RGK42384.1"/>
    </source>
</evidence>
<feature type="compositionally biased region" description="Acidic residues" evidence="7">
    <location>
        <begin position="7"/>
        <end position="18"/>
    </location>
</feature>
<evidence type="ECO:0000256" key="7">
    <source>
        <dbReference type="SAM" id="MobiDB-lite"/>
    </source>
</evidence>
<dbReference type="InterPro" id="IPR038063">
    <property type="entry name" value="Transpep_catalytic_dom"/>
</dbReference>
<comment type="pathway">
    <text evidence="1 6">Cell wall biogenesis; peptidoglycan biosynthesis.</text>
</comment>
<dbReference type="GO" id="GO:0071555">
    <property type="term" value="P:cell wall organization"/>
    <property type="evidence" value="ECO:0007669"/>
    <property type="project" value="UniProtKB-UniRule"/>
</dbReference>
<evidence type="ECO:0000256" key="4">
    <source>
        <dbReference type="ARBA" id="ARBA00022984"/>
    </source>
</evidence>
<dbReference type="Proteomes" id="UP000260793">
    <property type="component" value="Unassembled WGS sequence"/>
</dbReference>
<feature type="transmembrane region" description="Helical" evidence="8">
    <location>
        <begin position="37"/>
        <end position="61"/>
    </location>
</feature>
<dbReference type="InterPro" id="IPR022029">
    <property type="entry name" value="YoaR-like_PG-bd"/>
</dbReference>
<protein>
    <recommendedName>
        <fullName evidence="9">L,D-TPase catalytic domain-containing protein</fullName>
    </recommendedName>
</protein>
<dbReference type="Gene3D" id="3.10.20.800">
    <property type="match status" value="1"/>
</dbReference>
<evidence type="ECO:0000256" key="3">
    <source>
        <dbReference type="ARBA" id="ARBA00022960"/>
    </source>
</evidence>
<dbReference type="GO" id="GO:0071972">
    <property type="term" value="F:peptidoglycan L,D-transpeptidase activity"/>
    <property type="evidence" value="ECO:0007669"/>
    <property type="project" value="TreeGrafter"/>
</dbReference>
<comment type="caution">
    <text evidence="10">The sequence shown here is derived from an EMBL/GenBank/DDBJ whole genome shotgun (WGS) entry which is preliminary data.</text>
</comment>
<evidence type="ECO:0000256" key="5">
    <source>
        <dbReference type="ARBA" id="ARBA00023316"/>
    </source>
</evidence>
<keyword evidence="4 6" id="KW-0573">Peptidoglycan synthesis</keyword>
<feature type="region of interest" description="Disordered" evidence="7">
    <location>
        <begin position="1"/>
        <end position="29"/>
    </location>
</feature>
<evidence type="ECO:0000256" key="2">
    <source>
        <dbReference type="ARBA" id="ARBA00022679"/>
    </source>
</evidence>
<evidence type="ECO:0000256" key="1">
    <source>
        <dbReference type="ARBA" id="ARBA00004752"/>
    </source>
</evidence>
<evidence type="ECO:0000313" key="11">
    <source>
        <dbReference type="EMBL" id="RHF56039.1"/>
    </source>
</evidence>
<dbReference type="GO" id="GO:0008360">
    <property type="term" value="P:regulation of cell shape"/>
    <property type="evidence" value="ECO:0007669"/>
    <property type="project" value="UniProtKB-UniRule"/>
</dbReference>
<evidence type="ECO:0000256" key="6">
    <source>
        <dbReference type="PROSITE-ProRule" id="PRU01373"/>
    </source>
</evidence>
<dbReference type="Pfam" id="PF12229">
    <property type="entry name" value="PG_binding_4"/>
    <property type="match status" value="1"/>
</dbReference>
<dbReference type="SUPFAM" id="SSF141523">
    <property type="entry name" value="L,D-transpeptidase catalytic domain-like"/>
    <property type="match status" value="1"/>
</dbReference>
<organism evidence="10 13">
    <name type="scientific">[Ruminococcus] lactaris</name>
    <dbReference type="NCBI Taxonomy" id="46228"/>
    <lineage>
        <taxon>Bacteria</taxon>
        <taxon>Bacillati</taxon>
        <taxon>Bacillota</taxon>
        <taxon>Clostridia</taxon>
        <taxon>Lachnospirales</taxon>
        <taxon>Lachnospiraceae</taxon>
        <taxon>Mediterraneibacter</taxon>
    </lineage>
</organism>
<keyword evidence="3 6" id="KW-0133">Cell shape</keyword>
<feature type="domain" description="L,D-TPase catalytic" evidence="9">
    <location>
        <begin position="367"/>
        <end position="494"/>
    </location>
</feature>
<dbReference type="UniPathway" id="UPA00219"/>
<dbReference type="InterPro" id="IPR050979">
    <property type="entry name" value="LD-transpeptidase"/>
</dbReference>
<dbReference type="PANTHER" id="PTHR30582:SF33">
    <property type="entry name" value="EXPORTED PROTEIN"/>
    <property type="match status" value="1"/>
</dbReference>
<dbReference type="InterPro" id="IPR005490">
    <property type="entry name" value="LD_TPept_cat_dom"/>
</dbReference>
<reference evidence="13 14" key="1">
    <citation type="submission" date="2018-08" db="EMBL/GenBank/DDBJ databases">
        <title>A genome reference for cultivated species of the human gut microbiota.</title>
        <authorList>
            <person name="Zou Y."/>
            <person name="Xue W."/>
            <person name="Luo G."/>
        </authorList>
    </citation>
    <scope>NUCLEOTIDE SEQUENCE [LARGE SCALE GENOMIC DNA]</scope>
    <source>
        <strain evidence="12 15">AM09-9</strain>
        <strain evidence="11 14">AM25-1LB</strain>
        <strain evidence="10 13">TF11-7</strain>
    </source>
</reference>
<accession>A0A3E4LY80</accession>
<dbReference type="SUPFAM" id="SSF143985">
    <property type="entry name" value="L,D-transpeptidase pre-catalytic domain-like"/>
    <property type="match status" value="1"/>
</dbReference>
<keyword evidence="8" id="KW-1133">Transmembrane helix</keyword>
<dbReference type="GO" id="GO:0016740">
    <property type="term" value="F:transferase activity"/>
    <property type="evidence" value="ECO:0007669"/>
    <property type="project" value="UniProtKB-KW"/>
</dbReference>
<dbReference type="Proteomes" id="UP000284902">
    <property type="component" value="Unassembled WGS sequence"/>
</dbReference>
<feature type="active site" description="Nucleophile" evidence="6">
    <location>
        <position position="470"/>
    </location>
</feature>
<keyword evidence="5 6" id="KW-0961">Cell wall biogenesis/degradation</keyword>
<keyword evidence="2" id="KW-0808">Transferase</keyword>
<evidence type="ECO:0000259" key="9">
    <source>
        <dbReference type="PROSITE" id="PS52029"/>
    </source>
</evidence>
<feature type="active site" description="Proton donor/acceptor" evidence="6">
    <location>
        <position position="449"/>
    </location>
</feature>
<proteinExistence type="predicted"/>
<dbReference type="RefSeq" id="WP_023920741.1">
    <property type="nucleotide sequence ID" value="NZ_DAVZUU010000002.1"/>
</dbReference>
<gene>
    <name evidence="12" type="ORF">DW116_05130</name>
    <name evidence="11" type="ORF">DW672_13120</name>
    <name evidence="10" type="ORF">DXD17_01425</name>
</gene>
<dbReference type="PROSITE" id="PS52029">
    <property type="entry name" value="LD_TPASE"/>
    <property type="match status" value="1"/>
</dbReference>
<dbReference type="AlphaFoldDB" id="A0A3E4LY80"/>
<evidence type="ECO:0000313" key="15">
    <source>
        <dbReference type="Proteomes" id="UP000285832"/>
    </source>
</evidence>
<dbReference type="CDD" id="cd16913">
    <property type="entry name" value="YkuD_like"/>
    <property type="match status" value="1"/>
</dbReference>
<dbReference type="EMBL" id="QSQN01000003">
    <property type="protein sequence ID" value="RGK42384.1"/>
    <property type="molecule type" value="Genomic_DNA"/>
</dbReference>